<dbReference type="PANTHER" id="PTHR10000:SF8">
    <property type="entry name" value="HAD SUPERFAMILY HYDROLASE-LIKE, TYPE 3"/>
    <property type="match status" value="1"/>
</dbReference>
<dbReference type="EMBL" id="STGX01000015">
    <property type="protein sequence ID" value="THV26192.1"/>
    <property type="molecule type" value="Genomic_DNA"/>
</dbReference>
<sequence>MSVLRVIASDLDGTLLAPCSTLTEPTIAALRAARERGVLTVAVTARPPRVFDEWTGLAALLDAAICSNGAIVYDPAAREVRTALGIDAEAAALAAKTLREALPGLRFAVETGFEVVAEPGYDRVDSVGERRVTRDSLAEAIGAAPQIVKLLAHRRGGDQDALLAAARGLDLRGVALSHSGGSGLLELTAAGVGKAEALAAWCAARGVGPEAVAAFGDAPNDVPMLAWAGRSFAVANAHPEAVAAAAGRCGSNAEDGVAAAVAGLLRSV</sequence>
<dbReference type="RefSeq" id="WP_136531269.1">
    <property type="nucleotide sequence ID" value="NZ_STGX01000015.1"/>
</dbReference>
<keyword evidence="2" id="KW-1185">Reference proteome</keyword>
<protein>
    <submittedName>
        <fullName evidence="1">HAD-IIB family hydrolase</fullName>
    </submittedName>
</protein>
<dbReference type="Proteomes" id="UP000305792">
    <property type="component" value="Unassembled WGS sequence"/>
</dbReference>
<dbReference type="Gene3D" id="3.30.1240.10">
    <property type="match status" value="1"/>
</dbReference>
<proteinExistence type="predicted"/>
<organism evidence="1 2">
    <name type="scientific">Glycomyces paridis</name>
    <dbReference type="NCBI Taxonomy" id="2126555"/>
    <lineage>
        <taxon>Bacteria</taxon>
        <taxon>Bacillati</taxon>
        <taxon>Actinomycetota</taxon>
        <taxon>Actinomycetes</taxon>
        <taxon>Glycomycetales</taxon>
        <taxon>Glycomycetaceae</taxon>
        <taxon>Glycomyces</taxon>
    </lineage>
</organism>
<dbReference type="PROSITE" id="PS01228">
    <property type="entry name" value="COF_1"/>
    <property type="match status" value="1"/>
</dbReference>
<dbReference type="GO" id="GO:0000287">
    <property type="term" value="F:magnesium ion binding"/>
    <property type="evidence" value="ECO:0007669"/>
    <property type="project" value="TreeGrafter"/>
</dbReference>
<dbReference type="InterPro" id="IPR036412">
    <property type="entry name" value="HAD-like_sf"/>
</dbReference>
<keyword evidence="1" id="KW-0378">Hydrolase</keyword>
<dbReference type="InterPro" id="IPR006379">
    <property type="entry name" value="HAD-SF_hydro_IIB"/>
</dbReference>
<accession>A0A4S8PAM2</accession>
<dbReference type="Gene3D" id="3.40.50.1000">
    <property type="entry name" value="HAD superfamily/HAD-like"/>
    <property type="match status" value="1"/>
</dbReference>
<evidence type="ECO:0000313" key="2">
    <source>
        <dbReference type="Proteomes" id="UP000305792"/>
    </source>
</evidence>
<dbReference type="OrthoDB" id="3180855at2"/>
<dbReference type="SUPFAM" id="SSF56784">
    <property type="entry name" value="HAD-like"/>
    <property type="match status" value="1"/>
</dbReference>
<gene>
    <name evidence="1" type="ORF">E9998_18995</name>
</gene>
<dbReference type="GO" id="GO:0005829">
    <property type="term" value="C:cytosol"/>
    <property type="evidence" value="ECO:0007669"/>
    <property type="project" value="TreeGrafter"/>
</dbReference>
<comment type="caution">
    <text evidence="1">The sequence shown here is derived from an EMBL/GenBank/DDBJ whole genome shotgun (WGS) entry which is preliminary data.</text>
</comment>
<dbReference type="AlphaFoldDB" id="A0A4S8PAM2"/>
<dbReference type="GO" id="GO:0016791">
    <property type="term" value="F:phosphatase activity"/>
    <property type="evidence" value="ECO:0007669"/>
    <property type="project" value="UniProtKB-ARBA"/>
</dbReference>
<dbReference type="InterPro" id="IPR023214">
    <property type="entry name" value="HAD_sf"/>
</dbReference>
<dbReference type="PANTHER" id="PTHR10000">
    <property type="entry name" value="PHOSPHOSERINE PHOSPHATASE"/>
    <property type="match status" value="1"/>
</dbReference>
<name>A0A4S8PAM2_9ACTN</name>
<dbReference type="NCBIfam" id="TIGR01484">
    <property type="entry name" value="HAD-SF-IIB"/>
    <property type="match status" value="1"/>
</dbReference>
<reference evidence="1 2" key="1">
    <citation type="journal article" date="2018" name="Int. J. Syst. Evol. Microbiol.">
        <title>Glycomyces paridis sp. nov., isolated from the medicinal plant Paris polyphylla.</title>
        <authorList>
            <person name="Fang X.M."/>
            <person name="Bai J.L."/>
            <person name="Su J."/>
            <person name="Zhao L.L."/>
            <person name="Liu H.Y."/>
            <person name="Ma B.P."/>
            <person name="Zhang Y.Q."/>
            <person name="Yu L.Y."/>
        </authorList>
    </citation>
    <scope>NUCLEOTIDE SEQUENCE [LARGE SCALE GENOMIC DNA]</scope>
    <source>
        <strain evidence="1 2">CPCC 204357</strain>
    </source>
</reference>
<dbReference type="Pfam" id="PF08282">
    <property type="entry name" value="Hydrolase_3"/>
    <property type="match status" value="1"/>
</dbReference>
<evidence type="ECO:0000313" key="1">
    <source>
        <dbReference type="EMBL" id="THV26192.1"/>
    </source>
</evidence>